<evidence type="ECO:0000256" key="18">
    <source>
        <dbReference type="PROSITE-ProRule" id="PRU10141"/>
    </source>
</evidence>
<gene>
    <name evidence="22" type="ORF">Ahy_A04g021288</name>
</gene>
<dbReference type="EC" id="2.7.11.1" evidence="2"/>
<dbReference type="Gramene" id="arahy.Tifrunner.gnm2.ann2.Ah04g038400.1">
    <property type="protein sequence ID" value="arahy.Tifrunner.gnm2.ann2.Ah04g038400.1-CDS"/>
    <property type="gene ID" value="arahy.Tifrunner.gnm2.ann2.Ah04g038400"/>
</dbReference>
<dbReference type="Proteomes" id="UP000289738">
    <property type="component" value="Chromosome A04"/>
</dbReference>
<evidence type="ECO:0000256" key="12">
    <source>
        <dbReference type="ARBA" id="ARBA00023136"/>
    </source>
</evidence>
<organism evidence="22 23">
    <name type="scientific">Arachis hypogaea</name>
    <name type="common">Peanut</name>
    <dbReference type="NCBI Taxonomy" id="3818"/>
    <lineage>
        <taxon>Eukaryota</taxon>
        <taxon>Viridiplantae</taxon>
        <taxon>Streptophyta</taxon>
        <taxon>Embryophyta</taxon>
        <taxon>Tracheophyta</taxon>
        <taxon>Spermatophyta</taxon>
        <taxon>Magnoliopsida</taxon>
        <taxon>eudicotyledons</taxon>
        <taxon>Gunneridae</taxon>
        <taxon>Pentapetalae</taxon>
        <taxon>rosids</taxon>
        <taxon>fabids</taxon>
        <taxon>Fabales</taxon>
        <taxon>Fabaceae</taxon>
        <taxon>Papilionoideae</taxon>
        <taxon>50 kb inversion clade</taxon>
        <taxon>dalbergioids sensu lato</taxon>
        <taxon>Dalbergieae</taxon>
        <taxon>Pterocarpus clade</taxon>
        <taxon>Arachis</taxon>
    </lineage>
</organism>
<dbReference type="InterPro" id="IPR045874">
    <property type="entry name" value="LRK10/LRL21-25-like"/>
</dbReference>
<reference evidence="22 23" key="1">
    <citation type="submission" date="2019-01" db="EMBL/GenBank/DDBJ databases">
        <title>Sequencing of cultivated peanut Arachis hypogaea provides insights into genome evolution and oil improvement.</title>
        <authorList>
            <person name="Chen X."/>
        </authorList>
    </citation>
    <scope>NUCLEOTIDE SEQUENCE [LARGE SCALE GENOMIC DNA]</scope>
    <source>
        <strain evidence="23">cv. Fuhuasheng</strain>
        <tissue evidence="22">Leaves</tissue>
    </source>
</reference>
<evidence type="ECO:0000256" key="15">
    <source>
        <dbReference type="ARBA" id="ARBA00023180"/>
    </source>
</evidence>
<dbReference type="PROSITE" id="PS00107">
    <property type="entry name" value="PROTEIN_KINASE_ATP"/>
    <property type="match status" value="1"/>
</dbReference>
<dbReference type="GO" id="GO:0005524">
    <property type="term" value="F:ATP binding"/>
    <property type="evidence" value="ECO:0007669"/>
    <property type="project" value="UniProtKB-UniRule"/>
</dbReference>
<dbReference type="GO" id="GO:0016020">
    <property type="term" value="C:membrane"/>
    <property type="evidence" value="ECO:0007669"/>
    <property type="project" value="UniProtKB-SubCell"/>
</dbReference>
<evidence type="ECO:0000256" key="19">
    <source>
        <dbReference type="SAM" id="Phobius"/>
    </source>
</evidence>
<dbReference type="InterPro" id="IPR011009">
    <property type="entry name" value="Kinase-like_dom_sf"/>
</dbReference>
<keyword evidence="9" id="KW-0418">Kinase</keyword>
<feature type="chain" id="PRO_5019421462" description="non-specific serine/threonine protein kinase" evidence="20">
    <location>
        <begin position="22"/>
        <end position="603"/>
    </location>
</feature>
<dbReference type="SMR" id="A0A445DJY4"/>
<evidence type="ECO:0000256" key="16">
    <source>
        <dbReference type="ARBA" id="ARBA00047899"/>
    </source>
</evidence>
<keyword evidence="23" id="KW-1185">Reference proteome</keyword>
<keyword evidence="10 18" id="KW-0067">ATP-binding</keyword>
<evidence type="ECO:0000256" key="6">
    <source>
        <dbReference type="ARBA" id="ARBA00022692"/>
    </source>
</evidence>
<comment type="catalytic activity">
    <reaction evidence="17">
        <text>L-seryl-[protein] + ATP = O-phospho-L-seryl-[protein] + ADP + H(+)</text>
        <dbReference type="Rhea" id="RHEA:17989"/>
        <dbReference type="Rhea" id="RHEA-COMP:9863"/>
        <dbReference type="Rhea" id="RHEA-COMP:11604"/>
        <dbReference type="ChEBI" id="CHEBI:15378"/>
        <dbReference type="ChEBI" id="CHEBI:29999"/>
        <dbReference type="ChEBI" id="CHEBI:30616"/>
        <dbReference type="ChEBI" id="CHEBI:83421"/>
        <dbReference type="ChEBI" id="CHEBI:456216"/>
        <dbReference type="EC" id="2.7.11.1"/>
    </reaction>
</comment>
<dbReference type="Gene3D" id="1.10.510.10">
    <property type="entry name" value="Transferase(Phosphotransferase) domain 1"/>
    <property type="match status" value="1"/>
</dbReference>
<evidence type="ECO:0000256" key="5">
    <source>
        <dbReference type="ARBA" id="ARBA00022679"/>
    </source>
</evidence>
<dbReference type="SUPFAM" id="SSF56112">
    <property type="entry name" value="Protein kinase-like (PK-like)"/>
    <property type="match status" value="1"/>
</dbReference>
<feature type="domain" description="Protein kinase" evidence="21">
    <location>
        <begin position="297"/>
        <end position="582"/>
    </location>
</feature>
<evidence type="ECO:0000256" key="2">
    <source>
        <dbReference type="ARBA" id="ARBA00012513"/>
    </source>
</evidence>
<dbReference type="PANTHER" id="PTHR27009">
    <property type="entry name" value="RUST RESISTANCE KINASE LR10-RELATED"/>
    <property type="match status" value="1"/>
</dbReference>
<name>A0A445DJY4_ARAHY</name>
<keyword evidence="12 19" id="KW-0472">Membrane</keyword>
<evidence type="ECO:0000256" key="7">
    <source>
        <dbReference type="ARBA" id="ARBA00022729"/>
    </source>
</evidence>
<keyword evidence="11 19" id="KW-1133">Transmembrane helix</keyword>
<dbReference type="FunFam" id="3.30.200.20:FF:000059">
    <property type="entry name" value="S-receptor-like serine/threonine-protein kinase"/>
    <property type="match status" value="1"/>
</dbReference>
<evidence type="ECO:0000256" key="1">
    <source>
        <dbReference type="ARBA" id="ARBA00004479"/>
    </source>
</evidence>
<keyword evidence="15" id="KW-0325">Glycoprotein</keyword>
<evidence type="ECO:0000256" key="11">
    <source>
        <dbReference type="ARBA" id="ARBA00022989"/>
    </source>
</evidence>
<keyword evidence="6 19" id="KW-0812">Transmembrane</keyword>
<dbReference type="InterPro" id="IPR000719">
    <property type="entry name" value="Prot_kinase_dom"/>
</dbReference>
<sequence length="603" mass="67555">MARILLSMISLFLLCNMGGECHNNKHECGRHRCGPQGPPIRFPFRLKEKEPPECGVPGFDLTCDHKHNTLIEFSSVVPQLSIKLLVMEIGYETNFLYLSDPENCLASKFLKLISTSISPFQFQFYNDDGPFSISIFNCSPDGQYHFSCPVYVAFDESETLLSSNLVSCTKVFNLSTKITGIDSLMRNRLLLEWPKPNCTVCEASGKQCMLKNNGSNAASVECYGSITGPKLTKKILFYIAGPAFGSLLLLLLAFMLFKSYRYFRMKGDQARSAKFLENYRALKPTRFSYADIKRITNGFKDKLGEGAHGAVFKGKLSNIIVAVKVLNNTIEDEEKDFINEVGTIGKIHHVNVVRLLGFCAQGFHRALVYDFFSKGSLENFITTPDNNDIFLGWDRLHQIALAIAKGIEYLHHGCEQQILHFNINPRNILLDDRFTPKITDFGLAKLCSKDKSAVSMSAVRGTLGYISPEVVSRNFRTATNKADIYSYGMLLLEMVGGRKNMVTGEEGRSHILYPEWVHNLIDGEDVHVHVEDEHDIKIARKIAIVGLWCIKWDPSNRPSAKTLVKMLESDGDKLTVPCNPFNSSDSSSSRGCLAHALEGKKHV</sequence>
<keyword evidence="5" id="KW-0808">Transferase</keyword>
<keyword evidence="4" id="KW-0245">EGF-like domain</keyword>
<dbReference type="STRING" id="3818.A0A445DJY4"/>
<evidence type="ECO:0000256" key="3">
    <source>
        <dbReference type="ARBA" id="ARBA00022527"/>
    </source>
</evidence>
<dbReference type="Pfam" id="PF13947">
    <property type="entry name" value="GUB_WAK_bind"/>
    <property type="match status" value="1"/>
</dbReference>
<evidence type="ECO:0000256" key="13">
    <source>
        <dbReference type="ARBA" id="ARBA00023157"/>
    </source>
</evidence>
<dbReference type="Gene3D" id="3.30.200.20">
    <property type="entry name" value="Phosphorylase Kinase, domain 1"/>
    <property type="match status" value="1"/>
</dbReference>
<dbReference type="OrthoDB" id="4062651at2759"/>
<dbReference type="InterPro" id="IPR025287">
    <property type="entry name" value="WAK_GUB"/>
</dbReference>
<keyword evidence="3" id="KW-0723">Serine/threonine-protein kinase</keyword>
<dbReference type="PROSITE" id="PS50011">
    <property type="entry name" value="PROTEIN_KINASE_DOM"/>
    <property type="match status" value="1"/>
</dbReference>
<evidence type="ECO:0000256" key="10">
    <source>
        <dbReference type="ARBA" id="ARBA00022840"/>
    </source>
</evidence>
<accession>A0A445DJY4</accession>
<evidence type="ECO:0000313" key="23">
    <source>
        <dbReference type="Proteomes" id="UP000289738"/>
    </source>
</evidence>
<dbReference type="GO" id="GO:0004674">
    <property type="term" value="F:protein serine/threonine kinase activity"/>
    <property type="evidence" value="ECO:0007669"/>
    <property type="project" value="UniProtKB-KW"/>
</dbReference>
<evidence type="ECO:0000256" key="4">
    <source>
        <dbReference type="ARBA" id="ARBA00022536"/>
    </source>
</evidence>
<feature type="binding site" evidence="18">
    <location>
        <position position="324"/>
    </location>
    <ligand>
        <name>ATP</name>
        <dbReference type="ChEBI" id="CHEBI:30616"/>
    </ligand>
</feature>
<dbReference type="Pfam" id="PF00069">
    <property type="entry name" value="Pkinase"/>
    <property type="match status" value="1"/>
</dbReference>
<keyword evidence="14" id="KW-0675">Receptor</keyword>
<keyword evidence="8 18" id="KW-0547">Nucleotide-binding</keyword>
<dbReference type="AlphaFoldDB" id="A0A445DJY4"/>
<keyword evidence="13" id="KW-1015">Disulfide bond</keyword>
<proteinExistence type="predicted"/>
<keyword evidence="7 20" id="KW-0732">Signal</keyword>
<dbReference type="GO" id="GO:0030247">
    <property type="term" value="F:polysaccharide binding"/>
    <property type="evidence" value="ECO:0007669"/>
    <property type="project" value="InterPro"/>
</dbReference>
<protein>
    <recommendedName>
        <fullName evidence="2">non-specific serine/threonine protein kinase</fullName>
        <ecNumber evidence="2">2.7.11.1</ecNumber>
    </recommendedName>
</protein>
<dbReference type="EMBL" id="SDMP01000004">
    <property type="protein sequence ID" value="RYR63478.1"/>
    <property type="molecule type" value="Genomic_DNA"/>
</dbReference>
<evidence type="ECO:0000256" key="20">
    <source>
        <dbReference type="SAM" id="SignalP"/>
    </source>
</evidence>
<dbReference type="FunFam" id="1.10.510.10:FF:000590">
    <property type="entry name" value="PR5-like receptor kinase"/>
    <property type="match status" value="1"/>
</dbReference>
<feature type="signal peptide" evidence="20">
    <location>
        <begin position="1"/>
        <end position="21"/>
    </location>
</feature>
<evidence type="ECO:0000256" key="17">
    <source>
        <dbReference type="ARBA" id="ARBA00048679"/>
    </source>
</evidence>
<evidence type="ECO:0000256" key="14">
    <source>
        <dbReference type="ARBA" id="ARBA00023170"/>
    </source>
</evidence>
<comment type="subcellular location">
    <subcellularLocation>
        <location evidence="1">Membrane</location>
        <topology evidence="1">Single-pass type I membrane protein</topology>
    </subcellularLocation>
</comment>
<feature type="transmembrane region" description="Helical" evidence="19">
    <location>
        <begin position="235"/>
        <end position="257"/>
    </location>
</feature>
<evidence type="ECO:0000256" key="9">
    <source>
        <dbReference type="ARBA" id="ARBA00022777"/>
    </source>
</evidence>
<evidence type="ECO:0000256" key="8">
    <source>
        <dbReference type="ARBA" id="ARBA00022741"/>
    </source>
</evidence>
<evidence type="ECO:0000313" key="22">
    <source>
        <dbReference type="EMBL" id="RYR63478.1"/>
    </source>
</evidence>
<comment type="caution">
    <text evidence="22">The sequence shown here is derived from an EMBL/GenBank/DDBJ whole genome shotgun (WGS) entry which is preliminary data.</text>
</comment>
<comment type="catalytic activity">
    <reaction evidence="16">
        <text>L-threonyl-[protein] + ATP = O-phospho-L-threonyl-[protein] + ADP + H(+)</text>
        <dbReference type="Rhea" id="RHEA:46608"/>
        <dbReference type="Rhea" id="RHEA-COMP:11060"/>
        <dbReference type="Rhea" id="RHEA-COMP:11605"/>
        <dbReference type="ChEBI" id="CHEBI:15378"/>
        <dbReference type="ChEBI" id="CHEBI:30013"/>
        <dbReference type="ChEBI" id="CHEBI:30616"/>
        <dbReference type="ChEBI" id="CHEBI:61977"/>
        <dbReference type="ChEBI" id="CHEBI:456216"/>
        <dbReference type="EC" id="2.7.11.1"/>
    </reaction>
</comment>
<evidence type="ECO:0000259" key="21">
    <source>
        <dbReference type="PROSITE" id="PS50011"/>
    </source>
</evidence>
<dbReference type="InterPro" id="IPR017441">
    <property type="entry name" value="Protein_kinase_ATP_BS"/>
</dbReference>